<dbReference type="Proteomes" id="UP000515163">
    <property type="component" value="Unplaced"/>
</dbReference>
<protein>
    <submittedName>
        <fullName evidence="5">CAP-Gly domain-containing linker protein 3-like isoform X2</fullName>
    </submittedName>
</protein>
<evidence type="ECO:0000313" key="5">
    <source>
        <dbReference type="RefSeq" id="XP_031557879.1"/>
    </source>
</evidence>
<dbReference type="AlphaFoldDB" id="A0A6P8HND3"/>
<dbReference type="Pfam" id="PF01302">
    <property type="entry name" value="CAP_GLY"/>
    <property type="match status" value="3"/>
</dbReference>
<dbReference type="Gene3D" id="2.30.30.190">
    <property type="entry name" value="CAP Gly-rich-like domain"/>
    <property type="match status" value="3"/>
</dbReference>
<dbReference type="InterPro" id="IPR002110">
    <property type="entry name" value="Ankyrin_rpt"/>
</dbReference>
<dbReference type="PANTHER" id="PTHR18916:SF89">
    <property type="entry name" value="CAP-GLY DOMAIN-CONTAINING PROTEIN"/>
    <property type="match status" value="1"/>
</dbReference>
<feature type="domain" description="CAP-Gly" evidence="3">
    <location>
        <begin position="429"/>
        <end position="471"/>
    </location>
</feature>
<accession>A0A6P8HND3</accession>
<dbReference type="RefSeq" id="XP_031557879.1">
    <property type="nucleotide sequence ID" value="XM_031702019.1"/>
</dbReference>
<dbReference type="SUPFAM" id="SSF48403">
    <property type="entry name" value="Ankyrin repeat"/>
    <property type="match status" value="1"/>
</dbReference>
<dbReference type="PROSITE" id="PS50245">
    <property type="entry name" value="CAP_GLY_2"/>
    <property type="match status" value="3"/>
</dbReference>
<dbReference type="PROSITE" id="PS50088">
    <property type="entry name" value="ANK_REPEAT"/>
    <property type="match status" value="1"/>
</dbReference>
<feature type="region of interest" description="Disordered" evidence="2">
    <location>
        <begin position="335"/>
        <end position="399"/>
    </location>
</feature>
<evidence type="ECO:0000256" key="1">
    <source>
        <dbReference type="PROSITE-ProRule" id="PRU00023"/>
    </source>
</evidence>
<evidence type="ECO:0000313" key="4">
    <source>
        <dbReference type="Proteomes" id="UP000515163"/>
    </source>
</evidence>
<dbReference type="InterPro" id="IPR000938">
    <property type="entry name" value="CAP-Gly_domain"/>
</dbReference>
<dbReference type="PROSITE" id="PS00845">
    <property type="entry name" value="CAP_GLY_1"/>
    <property type="match status" value="2"/>
</dbReference>
<feature type="domain" description="CAP-Gly" evidence="3">
    <location>
        <begin position="294"/>
        <end position="336"/>
    </location>
</feature>
<feature type="compositionally biased region" description="Polar residues" evidence="2">
    <location>
        <begin position="345"/>
        <end position="379"/>
    </location>
</feature>
<dbReference type="SMART" id="SM00248">
    <property type="entry name" value="ANK"/>
    <property type="match status" value="3"/>
</dbReference>
<dbReference type="SUPFAM" id="SSF74924">
    <property type="entry name" value="Cap-Gly domain"/>
    <property type="match status" value="3"/>
</dbReference>
<feature type="domain" description="CAP-Gly" evidence="3">
    <location>
        <begin position="585"/>
        <end position="627"/>
    </location>
</feature>
<dbReference type="PANTHER" id="PTHR18916">
    <property type="entry name" value="DYNACTIN 1-RELATED MICROTUBULE-BINDING"/>
    <property type="match status" value="1"/>
</dbReference>
<dbReference type="PROSITE" id="PS50297">
    <property type="entry name" value="ANK_REP_REGION"/>
    <property type="match status" value="1"/>
</dbReference>
<dbReference type="InterPro" id="IPR036770">
    <property type="entry name" value="Ankyrin_rpt-contain_sf"/>
</dbReference>
<sequence>MPGEVQDTAPEPGFTVSDFIMPTRDKPMIHPASDAILCENCQKLELTFFDPNCPGCLDLLLEPKTTIPQLFAIMRQWVPQVQQNIGLLVKEILRRGANVNDRDGLTDMSMLHYACKAGAVGVGDVTSSTNVVRELITKGVDVSQRCRWTDMLPLHYAAFFDIAPVIDILLKASKSKDVNARCKEFDNGTALHIASSNLCIEAVKSLLDHGADVSTRDKLNRIALDCVPNVAAYEPDSEPAVVAASLTQLLSEAEPPTTSHDKENLHSTSLSLGIKIGDRVWVGGTKEGVLRFCGVTEFAAGEWAGIELDEPVGKNDGSVGGVAYFHCRPNHGIFAPSSKIAKEPSQPQSIARPSSLPTPTVQQTPNQSSQAASLPHSRTSGPSSRDHSRSSSPAPSPHDVNEAEIAEKFELNDRVVVAGQKSGRVQYIGQTQFASGWWLGVELDQPVGKNDGSVGGVRYFTCKPRYGVFAPVTKVKNLTAEDSFAVPTAPAPKTHHNSHGSLHETSSKGSQNDLSGSNSDLAGHKQINSLKKTPANSNSNSRRGSADSIKKASLGSRKAQNYEFKLTEGMSILVNSELGVVRYIGTVDFADGLWLGVEMRKPVGKNDGSVNEKRYFTCKPSYGLMVRPSRASCRGINCAKLVEDITS</sequence>
<name>A0A6P8HND3_ACTTE</name>
<feature type="repeat" description="ANK" evidence="1">
    <location>
        <begin position="186"/>
        <end position="218"/>
    </location>
</feature>
<feature type="region of interest" description="Disordered" evidence="2">
    <location>
        <begin position="486"/>
        <end position="552"/>
    </location>
</feature>
<evidence type="ECO:0000256" key="2">
    <source>
        <dbReference type="SAM" id="MobiDB-lite"/>
    </source>
</evidence>
<dbReference type="Pfam" id="PF12796">
    <property type="entry name" value="Ank_2"/>
    <property type="match status" value="1"/>
</dbReference>
<feature type="compositionally biased region" description="Polar residues" evidence="2">
    <location>
        <begin position="507"/>
        <end position="535"/>
    </location>
</feature>
<organism evidence="4 5">
    <name type="scientific">Actinia tenebrosa</name>
    <name type="common">Australian red waratah sea anemone</name>
    <dbReference type="NCBI Taxonomy" id="6105"/>
    <lineage>
        <taxon>Eukaryota</taxon>
        <taxon>Metazoa</taxon>
        <taxon>Cnidaria</taxon>
        <taxon>Anthozoa</taxon>
        <taxon>Hexacorallia</taxon>
        <taxon>Actiniaria</taxon>
        <taxon>Actiniidae</taxon>
        <taxon>Actinia</taxon>
    </lineage>
</organism>
<proteinExistence type="predicted"/>
<dbReference type="InterPro" id="IPR036859">
    <property type="entry name" value="CAP-Gly_dom_sf"/>
</dbReference>
<dbReference type="OrthoDB" id="2130750at2759"/>
<dbReference type="Gene3D" id="1.25.40.20">
    <property type="entry name" value="Ankyrin repeat-containing domain"/>
    <property type="match status" value="1"/>
</dbReference>
<keyword evidence="4" id="KW-1185">Reference proteome</keyword>
<evidence type="ECO:0000259" key="3">
    <source>
        <dbReference type="PROSITE" id="PS50245"/>
    </source>
</evidence>
<reference evidence="5" key="1">
    <citation type="submission" date="2025-08" db="UniProtKB">
        <authorList>
            <consortium name="RefSeq"/>
        </authorList>
    </citation>
    <scope>IDENTIFICATION</scope>
</reference>
<keyword evidence="1" id="KW-0040">ANK repeat</keyword>
<dbReference type="GeneID" id="116294425"/>
<gene>
    <name evidence="5" type="primary">LOC116294425</name>
</gene>
<dbReference type="SMART" id="SM01052">
    <property type="entry name" value="CAP_GLY"/>
    <property type="match status" value="3"/>
</dbReference>